<dbReference type="NCBIfam" id="NF046037">
    <property type="entry name" value="carphisopro"/>
    <property type="match status" value="1"/>
</dbReference>
<dbReference type="Gene3D" id="1.10.260.40">
    <property type="entry name" value="lambda repressor-like DNA-binding domains"/>
    <property type="match status" value="1"/>
</dbReference>
<reference evidence="1 2" key="1">
    <citation type="submission" date="2018-01" db="EMBL/GenBank/DDBJ databases">
        <authorList>
            <person name="Gaut B.S."/>
            <person name="Morton B.R."/>
            <person name="Clegg M.T."/>
            <person name="Duvall M.R."/>
        </authorList>
    </citation>
    <scope>NUCLEOTIDE SEQUENCE [LARGE SCALE GENOMIC DNA]</scope>
    <source>
        <strain evidence="1">Cupriavidus taiwanensis cmp 52</strain>
    </source>
</reference>
<accession>A0A375IYG9</accession>
<dbReference type="Pfam" id="PF15943">
    <property type="entry name" value="YdaS_toxin"/>
    <property type="match status" value="1"/>
</dbReference>
<protein>
    <submittedName>
        <fullName evidence="1">Cro/Cl family transcriptional regulator</fullName>
    </submittedName>
</protein>
<dbReference type="RefSeq" id="WP_116383055.1">
    <property type="nucleotide sequence ID" value="NZ_LS483233.1"/>
</dbReference>
<dbReference type="InterPro" id="IPR059216">
    <property type="entry name" value="LeuA_carph_isopro_dom"/>
</dbReference>
<dbReference type="SUPFAM" id="SSF47413">
    <property type="entry name" value="lambda repressor-like DNA-binding domains"/>
    <property type="match status" value="1"/>
</dbReference>
<gene>
    <name evidence="1" type="ORF">CBM2634_A170111</name>
</gene>
<dbReference type="EMBL" id="OVTA01000009">
    <property type="protein sequence ID" value="SPR97381.1"/>
    <property type="molecule type" value="Genomic_DNA"/>
</dbReference>
<dbReference type="InterPro" id="IPR031856">
    <property type="entry name" value="YdaS_toxin-like"/>
</dbReference>
<dbReference type="AlphaFoldDB" id="A0A375IYG9"/>
<evidence type="ECO:0000313" key="1">
    <source>
        <dbReference type="EMBL" id="SPR97381.1"/>
    </source>
</evidence>
<sequence>MNVHPIERAAGLLGGYKALADRLGVTKSAVHQWKGEGRQVPPEHCPDIERLTAGQVTCEQLNDKVDWAYLRSACS</sequence>
<organism evidence="1 2">
    <name type="scientific">Cupriavidus taiwanensis</name>
    <dbReference type="NCBI Taxonomy" id="164546"/>
    <lineage>
        <taxon>Bacteria</taxon>
        <taxon>Pseudomonadati</taxon>
        <taxon>Pseudomonadota</taxon>
        <taxon>Betaproteobacteria</taxon>
        <taxon>Burkholderiales</taxon>
        <taxon>Burkholderiaceae</taxon>
        <taxon>Cupriavidus</taxon>
    </lineage>
</organism>
<dbReference type="Proteomes" id="UP000256805">
    <property type="component" value="Unassembled WGS sequence"/>
</dbReference>
<dbReference type="GO" id="GO:0003677">
    <property type="term" value="F:DNA binding"/>
    <property type="evidence" value="ECO:0007669"/>
    <property type="project" value="InterPro"/>
</dbReference>
<dbReference type="InterPro" id="IPR010982">
    <property type="entry name" value="Lambda_DNA-bd_dom_sf"/>
</dbReference>
<proteinExistence type="predicted"/>
<name>A0A375IYG9_9BURK</name>
<evidence type="ECO:0000313" key="2">
    <source>
        <dbReference type="Proteomes" id="UP000256805"/>
    </source>
</evidence>